<name>A0A9D4MIU2_DREPO</name>
<keyword evidence="6" id="KW-0869">Chloride channel</keyword>
<keyword evidence="6" id="KW-0868">Chloride</keyword>
<reference evidence="8" key="2">
    <citation type="submission" date="2020-11" db="EMBL/GenBank/DDBJ databases">
        <authorList>
            <person name="McCartney M.A."/>
            <person name="Auch B."/>
            <person name="Kono T."/>
            <person name="Mallez S."/>
            <person name="Becker A."/>
            <person name="Gohl D.M."/>
            <person name="Silverstein K.A.T."/>
            <person name="Koren S."/>
            <person name="Bechman K.B."/>
            <person name="Herman A."/>
            <person name="Abrahante J.E."/>
            <person name="Garbe J."/>
        </authorList>
    </citation>
    <scope>NUCLEOTIDE SEQUENCE</scope>
    <source>
        <strain evidence="8">Duluth1</strain>
        <tissue evidence="8">Whole animal</tissue>
    </source>
</reference>
<evidence type="ECO:0000256" key="1">
    <source>
        <dbReference type="ARBA" id="ARBA00004370"/>
    </source>
</evidence>
<dbReference type="Pfam" id="PF01062">
    <property type="entry name" value="Bestrophin"/>
    <property type="match status" value="1"/>
</dbReference>
<dbReference type="GO" id="GO:0034707">
    <property type="term" value="C:chloride channel complex"/>
    <property type="evidence" value="ECO:0007669"/>
    <property type="project" value="UniProtKB-KW"/>
</dbReference>
<evidence type="ECO:0000313" key="8">
    <source>
        <dbReference type="EMBL" id="KAH3878105.1"/>
    </source>
</evidence>
<accession>A0A9D4MIU2</accession>
<dbReference type="GO" id="GO:0005886">
    <property type="term" value="C:plasma membrane"/>
    <property type="evidence" value="ECO:0007669"/>
    <property type="project" value="UniProtKB-SubCell"/>
</dbReference>
<keyword evidence="4 6" id="KW-0472">Membrane</keyword>
<keyword evidence="6" id="KW-0406">Ion transport</keyword>
<feature type="transmembrane region" description="Helical" evidence="6">
    <location>
        <begin position="235"/>
        <end position="253"/>
    </location>
</feature>
<comment type="function">
    <text evidence="6">Forms chloride channels.</text>
</comment>
<dbReference type="Proteomes" id="UP000828390">
    <property type="component" value="Unassembled WGS sequence"/>
</dbReference>
<dbReference type="AlphaFoldDB" id="A0A9D4MIU2"/>
<keyword evidence="2 6" id="KW-0812">Transmembrane</keyword>
<keyword evidence="3 6" id="KW-1133">Transmembrane helix</keyword>
<evidence type="ECO:0000256" key="7">
    <source>
        <dbReference type="SAM" id="MobiDB-lite"/>
    </source>
</evidence>
<evidence type="ECO:0000256" key="4">
    <source>
        <dbReference type="ARBA" id="ARBA00023136"/>
    </source>
</evidence>
<dbReference type="InterPro" id="IPR021134">
    <property type="entry name" value="Bestrophin-like"/>
</dbReference>
<feature type="transmembrane region" description="Helical" evidence="6">
    <location>
        <begin position="75"/>
        <end position="94"/>
    </location>
</feature>
<evidence type="ECO:0000256" key="6">
    <source>
        <dbReference type="RuleBase" id="RU363126"/>
    </source>
</evidence>
<sequence length="696" mass="79202">MTITYQRKVATTSFFGFFRLLKAWRGSVYKLIYKETLVFCLLYTIISLIYRLGLSGDSKRTFEKLVAHCESYTNLIPVSFVLGFYVSVVVGRWWTQFTNFPWPDRTLYIMGSYVVGRDDASRIIRRTVARYMMAAQILILRSVSVSVMKRFPTMEHIVNAGFLTDDEVIDLENVNCKYHKFWVPLVWANTVITNARREGKITSDYGFQFVIQQLADYRDRLSICFVFDWITVPLVYTQVVTLAVYIFFGACLIGRQYVDNDKGNIDLYVPVFTLLQFLFYMGWLKVAEQLINPFGEDDDDFDMNWLMDRHVGAMWCLVDYCHQVVPALVKDMHFNEIVTEELPYTEASMASRRPNFMGSTYNMERPSLDHQRIVPNPELYDMNHNGSFAGLRQRSRSHVTHGDSNWSLFRDKESLQMSHSHTNLDIKSNQVPNGLPPKGPLDVSLTSLVNAGRHVRKGSIDSRTSEISYLSCAESPATEQLPEYTPLKRAEKDRKWSFPLNLLHRKSSKEDIEHAQTHPLDVNNESDDSLPLLNAIASNKGGRFQVDIVPGDHDVDASKQARNKQIIDKHMGYMAVSRAPVLSPIEEGGTVRSVKEILTSSRASSVSSLNGEVNHNGESEIPPTIVEEDGNPDDAFPLPIKTEMTSLLTCVCACADHSKPHDSVTVEMDNEGTFQGRLLVDRSERPSIPEITVDQF</sequence>
<dbReference type="GO" id="GO:0005254">
    <property type="term" value="F:chloride channel activity"/>
    <property type="evidence" value="ECO:0007669"/>
    <property type="project" value="UniProtKB-KW"/>
</dbReference>
<evidence type="ECO:0000256" key="5">
    <source>
        <dbReference type="ARBA" id="ARBA00034769"/>
    </source>
</evidence>
<comment type="subcellular location">
    <subcellularLocation>
        <location evidence="6">Cell membrane</location>
        <topology evidence="6">Multi-pass membrane protein</topology>
    </subcellularLocation>
    <subcellularLocation>
        <location evidence="1">Membrane</location>
    </subcellularLocation>
</comment>
<feature type="transmembrane region" description="Helical" evidence="6">
    <location>
        <begin position="36"/>
        <end position="54"/>
    </location>
</feature>
<evidence type="ECO:0000256" key="3">
    <source>
        <dbReference type="ARBA" id="ARBA00022989"/>
    </source>
</evidence>
<keyword evidence="9" id="KW-1185">Reference proteome</keyword>
<comment type="similarity">
    <text evidence="5 6">Belongs to the anion channel-forming bestrophin (TC 1.A.46) family. Calcium-sensitive chloride channel subfamily.</text>
</comment>
<dbReference type="InterPro" id="IPR000615">
    <property type="entry name" value="Bestrophin"/>
</dbReference>
<evidence type="ECO:0000313" key="9">
    <source>
        <dbReference type="Proteomes" id="UP000828390"/>
    </source>
</evidence>
<reference evidence="8" key="1">
    <citation type="journal article" date="2019" name="bioRxiv">
        <title>The Genome of the Zebra Mussel, Dreissena polymorpha: A Resource for Invasive Species Research.</title>
        <authorList>
            <person name="McCartney M.A."/>
            <person name="Auch B."/>
            <person name="Kono T."/>
            <person name="Mallez S."/>
            <person name="Zhang Y."/>
            <person name="Obille A."/>
            <person name="Becker A."/>
            <person name="Abrahante J.E."/>
            <person name="Garbe J."/>
            <person name="Badalamenti J.P."/>
            <person name="Herman A."/>
            <person name="Mangelson H."/>
            <person name="Liachko I."/>
            <person name="Sullivan S."/>
            <person name="Sone E.D."/>
            <person name="Koren S."/>
            <person name="Silverstein K.A.T."/>
            <person name="Beckman K.B."/>
            <person name="Gohl D.M."/>
        </authorList>
    </citation>
    <scope>NUCLEOTIDE SEQUENCE</scope>
    <source>
        <strain evidence="8">Duluth1</strain>
        <tissue evidence="8">Whole animal</tissue>
    </source>
</reference>
<proteinExistence type="inferred from homology"/>
<gene>
    <name evidence="8" type="ORF">DPMN_001988</name>
</gene>
<dbReference type="OrthoDB" id="201595at2759"/>
<feature type="region of interest" description="Disordered" evidence="7">
    <location>
        <begin position="607"/>
        <end position="631"/>
    </location>
</feature>
<protein>
    <recommendedName>
        <fullName evidence="6">Bestrophin homolog</fullName>
    </recommendedName>
</protein>
<keyword evidence="6" id="KW-1003">Cell membrane</keyword>
<dbReference type="EMBL" id="JAIWYP010000001">
    <property type="protein sequence ID" value="KAH3878105.1"/>
    <property type="molecule type" value="Genomic_DNA"/>
</dbReference>
<feature type="transmembrane region" description="Helical" evidence="6">
    <location>
        <begin position="265"/>
        <end position="283"/>
    </location>
</feature>
<keyword evidence="6" id="KW-0813">Transport</keyword>
<dbReference type="PANTHER" id="PTHR10736">
    <property type="entry name" value="BESTROPHIN"/>
    <property type="match status" value="1"/>
</dbReference>
<organism evidence="8 9">
    <name type="scientific">Dreissena polymorpha</name>
    <name type="common">Zebra mussel</name>
    <name type="synonym">Mytilus polymorpha</name>
    <dbReference type="NCBI Taxonomy" id="45954"/>
    <lineage>
        <taxon>Eukaryota</taxon>
        <taxon>Metazoa</taxon>
        <taxon>Spiralia</taxon>
        <taxon>Lophotrochozoa</taxon>
        <taxon>Mollusca</taxon>
        <taxon>Bivalvia</taxon>
        <taxon>Autobranchia</taxon>
        <taxon>Heteroconchia</taxon>
        <taxon>Euheterodonta</taxon>
        <taxon>Imparidentia</taxon>
        <taxon>Neoheterodontei</taxon>
        <taxon>Myida</taxon>
        <taxon>Dreissenoidea</taxon>
        <taxon>Dreissenidae</taxon>
        <taxon>Dreissena</taxon>
    </lineage>
</organism>
<comment type="caution">
    <text evidence="8">The sequence shown here is derived from an EMBL/GenBank/DDBJ whole genome shotgun (WGS) entry which is preliminary data.</text>
</comment>
<evidence type="ECO:0000256" key="2">
    <source>
        <dbReference type="ARBA" id="ARBA00022692"/>
    </source>
</evidence>
<keyword evidence="6" id="KW-0407">Ion channel</keyword>